<dbReference type="CDD" id="cd16282">
    <property type="entry name" value="metallo-hydrolase-like_MBL-fold"/>
    <property type="match status" value="1"/>
</dbReference>
<keyword evidence="3" id="KW-1185">Reference proteome</keyword>
<evidence type="ECO:0000313" key="2">
    <source>
        <dbReference type="EMBL" id="GAA3615606.1"/>
    </source>
</evidence>
<evidence type="ECO:0000313" key="3">
    <source>
        <dbReference type="Proteomes" id="UP001501490"/>
    </source>
</evidence>
<dbReference type="PANTHER" id="PTHR42951">
    <property type="entry name" value="METALLO-BETA-LACTAMASE DOMAIN-CONTAINING"/>
    <property type="match status" value="1"/>
</dbReference>
<comment type="caution">
    <text evidence="2">The sequence shown here is derived from an EMBL/GenBank/DDBJ whole genome shotgun (WGS) entry which is preliminary data.</text>
</comment>
<sequence>MALGQTECQSIAVSTPFPAAKLGDWHAVAQGVHVLVAEPAGVNLALVVGSDRAVVVDAGSSPAQGRALRAAVGSVTDRPLAAVVATHWHHDHAFGLAGFAGVETIAHESVRPRLASAAAAEEADRLGFAATELALPTRELALAAALDLGGGRRVEVVHLGRGHTDGDLVLVVPDADLVLAGDLVESAGPPSYGADSWAHEWPATLDGLIGLMTATTRAVPGHGSPVDREFVFEQRGRVAAVSGEISRLAGLGVSAEQAESRGTWALPFDAVRPGLDTALAQVRSGPRRPTLPLA</sequence>
<dbReference type="InterPro" id="IPR036866">
    <property type="entry name" value="RibonucZ/Hydroxyglut_hydro"/>
</dbReference>
<dbReference type="InterPro" id="IPR050855">
    <property type="entry name" value="NDM-1-like"/>
</dbReference>
<dbReference type="PANTHER" id="PTHR42951:SF4">
    <property type="entry name" value="ACYL-COENZYME A THIOESTERASE MBLAC2"/>
    <property type="match status" value="1"/>
</dbReference>
<name>A0ABP6ZNR6_9ACTN</name>
<dbReference type="Pfam" id="PF00753">
    <property type="entry name" value="Lactamase_B"/>
    <property type="match status" value="1"/>
</dbReference>
<dbReference type="SMART" id="SM00849">
    <property type="entry name" value="Lactamase_B"/>
    <property type="match status" value="1"/>
</dbReference>
<evidence type="ECO:0000259" key="1">
    <source>
        <dbReference type="SMART" id="SM00849"/>
    </source>
</evidence>
<organism evidence="2 3">
    <name type="scientific">Microlunatus ginsengisoli</name>
    <dbReference type="NCBI Taxonomy" id="363863"/>
    <lineage>
        <taxon>Bacteria</taxon>
        <taxon>Bacillati</taxon>
        <taxon>Actinomycetota</taxon>
        <taxon>Actinomycetes</taxon>
        <taxon>Propionibacteriales</taxon>
        <taxon>Propionibacteriaceae</taxon>
        <taxon>Microlunatus</taxon>
    </lineage>
</organism>
<gene>
    <name evidence="2" type="ORF">GCM10022236_17090</name>
</gene>
<reference evidence="3" key="1">
    <citation type="journal article" date="2019" name="Int. J. Syst. Evol. Microbiol.">
        <title>The Global Catalogue of Microorganisms (GCM) 10K type strain sequencing project: providing services to taxonomists for standard genome sequencing and annotation.</title>
        <authorList>
            <consortium name="The Broad Institute Genomics Platform"/>
            <consortium name="The Broad Institute Genome Sequencing Center for Infectious Disease"/>
            <person name="Wu L."/>
            <person name="Ma J."/>
        </authorList>
    </citation>
    <scope>NUCLEOTIDE SEQUENCE [LARGE SCALE GENOMIC DNA]</scope>
    <source>
        <strain evidence="3">JCM 16929</strain>
    </source>
</reference>
<dbReference type="Proteomes" id="UP001501490">
    <property type="component" value="Unassembled WGS sequence"/>
</dbReference>
<protein>
    <recommendedName>
        <fullName evidence="1">Metallo-beta-lactamase domain-containing protein</fullName>
    </recommendedName>
</protein>
<feature type="domain" description="Metallo-beta-lactamase" evidence="1">
    <location>
        <begin position="41"/>
        <end position="222"/>
    </location>
</feature>
<dbReference type="Gene3D" id="3.60.15.10">
    <property type="entry name" value="Ribonuclease Z/Hydroxyacylglutathione hydrolase-like"/>
    <property type="match status" value="1"/>
</dbReference>
<accession>A0ABP6ZNR6</accession>
<dbReference type="SUPFAM" id="SSF56281">
    <property type="entry name" value="Metallo-hydrolase/oxidoreductase"/>
    <property type="match status" value="1"/>
</dbReference>
<dbReference type="EMBL" id="BAABAB010000010">
    <property type="protein sequence ID" value="GAA3615606.1"/>
    <property type="molecule type" value="Genomic_DNA"/>
</dbReference>
<proteinExistence type="predicted"/>
<dbReference type="InterPro" id="IPR001279">
    <property type="entry name" value="Metallo-B-lactamas"/>
</dbReference>